<accession>A0ABV7L9D4</accession>
<dbReference type="GO" id="GO:0009002">
    <property type="term" value="F:serine-type D-Ala-D-Ala carboxypeptidase activity"/>
    <property type="evidence" value="ECO:0007669"/>
    <property type="project" value="UniProtKB-EC"/>
</dbReference>
<evidence type="ECO:0000256" key="1">
    <source>
        <dbReference type="ARBA" id="ARBA00006096"/>
    </source>
</evidence>
<dbReference type="Gene3D" id="3.40.710.10">
    <property type="entry name" value="DD-peptidase/beta-lactamase superfamily"/>
    <property type="match status" value="1"/>
</dbReference>
<reference evidence="5" key="1">
    <citation type="journal article" date="2019" name="Int. J. Syst. Evol. Microbiol.">
        <title>The Global Catalogue of Microorganisms (GCM) 10K type strain sequencing project: providing services to taxonomists for standard genome sequencing and annotation.</title>
        <authorList>
            <consortium name="The Broad Institute Genomics Platform"/>
            <consortium name="The Broad Institute Genome Sequencing Center for Infectious Disease"/>
            <person name="Wu L."/>
            <person name="Ma J."/>
        </authorList>
    </citation>
    <scope>NUCLEOTIDE SEQUENCE [LARGE SCALE GENOMIC DNA]</scope>
    <source>
        <strain evidence="5">KCTC 42964</strain>
    </source>
</reference>
<dbReference type="Proteomes" id="UP001595528">
    <property type="component" value="Unassembled WGS sequence"/>
</dbReference>
<keyword evidence="4" id="KW-0121">Carboxypeptidase</keyword>
<keyword evidence="4" id="KW-0645">Protease</keyword>
<dbReference type="Gene3D" id="3.50.80.20">
    <property type="entry name" value="D-Ala-D-Ala carboxypeptidase C, peptidase S13"/>
    <property type="match status" value="1"/>
</dbReference>
<dbReference type="NCBIfam" id="TIGR00666">
    <property type="entry name" value="PBP4"/>
    <property type="match status" value="1"/>
</dbReference>
<protein>
    <submittedName>
        <fullName evidence="4">D-alanyl-D-alanine carboxypeptidase/D-alanyl-D-alanine-endopeptidase</fullName>
        <ecNumber evidence="4">3.4.16.4</ecNumber>
    </submittedName>
</protein>
<keyword evidence="5" id="KW-1185">Reference proteome</keyword>
<dbReference type="EMBL" id="JBHRTR010000054">
    <property type="protein sequence ID" value="MFC3231254.1"/>
    <property type="molecule type" value="Genomic_DNA"/>
</dbReference>
<dbReference type="PRINTS" id="PR00922">
    <property type="entry name" value="DADACBPTASE3"/>
</dbReference>
<keyword evidence="3" id="KW-0732">Signal</keyword>
<comment type="similarity">
    <text evidence="1">Belongs to the peptidase S13 family.</text>
</comment>
<proteinExistence type="inferred from homology"/>
<dbReference type="EC" id="3.4.16.4" evidence="4"/>
<evidence type="ECO:0000256" key="3">
    <source>
        <dbReference type="SAM" id="SignalP"/>
    </source>
</evidence>
<feature type="signal peptide" evidence="3">
    <location>
        <begin position="1"/>
        <end position="27"/>
    </location>
</feature>
<organism evidence="4 5">
    <name type="scientific">Marinibaculum pumilum</name>
    <dbReference type="NCBI Taxonomy" id="1766165"/>
    <lineage>
        <taxon>Bacteria</taxon>
        <taxon>Pseudomonadati</taxon>
        <taxon>Pseudomonadota</taxon>
        <taxon>Alphaproteobacteria</taxon>
        <taxon>Rhodospirillales</taxon>
        <taxon>Rhodospirillaceae</taxon>
        <taxon>Marinibaculum</taxon>
    </lineage>
</organism>
<dbReference type="InterPro" id="IPR000667">
    <property type="entry name" value="Peptidase_S13"/>
</dbReference>
<name>A0ABV7L9D4_9PROT</name>
<dbReference type="SUPFAM" id="SSF56601">
    <property type="entry name" value="beta-lactamase/transpeptidase-like"/>
    <property type="match status" value="1"/>
</dbReference>
<dbReference type="InterPro" id="IPR012338">
    <property type="entry name" value="Beta-lactam/transpept-like"/>
</dbReference>
<dbReference type="RefSeq" id="WP_379906720.1">
    <property type="nucleotide sequence ID" value="NZ_JBHRTR010000054.1"/>
</dbReference>
<feature type="chain" id="PRO_5045297606" evidence="3">
    <location>
        <begin position="28"/>
        <end position="492"/>
    </location>
</feature>
<evidence type="ECO:0000313" key="4">
    <source>
        <dbReference type="EMBL" id="MFC3231254.1"/>
    </source>
</evidence>
<sequence>MLKGLRPAGWLPVFYLLALLASLLSNAAPLRAQEAAGLPAMAAMGADVTALVVRFDDQGRAHRIASMNADQPLSPASVSKLFVAADALRTYGAGHEFSTPLYGTGPVQGGVLQGDLIYVASGDPSITQDDLGRMADMLRASGVQRITGRLRVNLLRFGPLDCEIKDRCQALRRSAHAYDAPLAAAATDFGTVAVMVTPGSGAGAPANVSMLPFPIPAVRINAAVKTHASSMALNAGRQTADGVDTINVSGSMPAGAAPFIFHRAISNPPLVLGQILHGYLQRSGIRIDGGVTVEDAPVPADARQLMAFNGQRLGLILADMLRFSNNAIADILTLDLAADLRPGQRQSLAAASGRLGETVLGPGDGQDPQLFSGSGLSPESRVSAAAIVALLHGMYLDTASFPDFYAGLEVPMSARGRTIKRGNTDWRTRVAGKTGWLSEPRSVFGFAGYWRARGGGFGAFAFLVNSRKGRPFGRGHAFDAVRSDISAILQQY</sequence>
<dbReference type="PANTHER" id="PTHR30023:SF0">
    <property type="entry name" value="PENICILLIN-SENSITIVE CARBOXYPEPTIDASE A"/>
    <property type="match status" value="1"/>
</dbReference>
<dbReference type="Pfam" id="PF02113">
    <property type="entry name" value="Peptidase_S13"/>
    <property type="match status" value="1"/>
</dbReference>
<dbReference type="PANTHER" id="PTHR30023">
    <property type="entry name" value="D-ALANYL-D-ALANINE CARBOXYPEPTIDASE"/>
    <property type="match status" value="1"/>
</dbReference>
<evidence type="ECO:0000256" key="2">
    <source>
        <dbReference type="ARBA" id="ARBA00022801"/>
    </source>
</evidence>
<keyword evidence="2 4" id="KW-0378">Hydrolase</keyword>
<comment type="caution">
    <text evidence="4">The sequence shown here is derived from an EMBL/GenBank/DDBJ whole genome shotgun (WGS) entry which is preliminary data.</text>
</comment>
<evidence type="ECO:0000313" key="5">
    <source>
        <dbReference type="Proteomes" id="UP001595528"/>
    </source>
</evidence>
<gene>
    <name evidence="4" type="primary">dacB</name>
    <name evidence="4" type="ORF">ACFOGJ_28660</name>
</gene>